<organism evidence="1 2">
    <name type="scientific">Cyprinodon variegatus</name>
    <name type="common">Sheepshead minnow</name>
    <dbReference type="NCBI Taxonomy" id="28743"/>
    <lineage>
        <taxon>Eukaryota</taxon>
        <taxon>Metazoa</taxon>
        <taxon>Chordata</taxon>
        <taxon>Craniata</taxon>
        <taxon>Vertebrata</taxon>
        <taxon>Euteleostomi</taxon>
        <taxon>Actinopterygii</taxon>
        <taxon>Neopterygii</taxon>
        <taxon>Teleostei</taxon>
        <taxon>Neoteleostei</taxon>
        <taxon>Acanthomorphata</taxon>
        <taxon>Ovalentaria</taxon>
        <taxon>Atherinomorphae</taxon>
        <taxon>Cyprinodontiformes</taxon>
        <taxon>Cyprinodontidae</taxon>
        <taxon>Cyprinodon</taxon>
    </lineage>
</organism>
<evidence type="ECO:0000313" key="2">
    <source>
        <dbReference type="Proteomes" id="UP000265020"/>
    </source>
</evidence>
<reference evidence="1" key="2">
    <citation type="submission" date="2025-09" db="UniProtKB">
        <authorList>
            <consortium name="Ensembl"/>
        </authorList>
    </citation>
    <scope>IDENTIFICATION</scope>
</reference>
<dbReference type="GO" id="GO:0030286">
    <property type="term" value="C:dynein complex"/>
    <property type="evidence" value="ECO:0007669"/>
    <property type="project" value="InterPro"/>
</dbReference>
<dbReference type="InterPro" id="IPR037177">
    <property type="entry name" value="DLC_sf"/>
</dbReference>
<dbReference type="SUPFAM" id="SSF54648">
    <property type="entry name" value="DLC"/>
    <property type="match status" value="1"/>
</dbReference>
<dbReference type="STRING" id="28743.ENSCVAP00000026821"/>
<evidence type="ECO:0000313" key="1">
    <source>
        <dbReference type="Ensembl" id="ENSCVAP00000026821.1"/>
    </source>
</evidence>
<dbReference type="Gene3D" id="3.30.740.10">
    <property type="entry name" value="Protein Inhibitor Of Neuronal Nitric Oxide Synthase"/>
    <property type="match status" value="1"/>
</dbReference>
<dbReference type="Proteomes" id="UP000265020">
    <property type="component" value="Unassembled WGS sequence"/>
</dbReference>
<name>A0A3Q2E3N4_CYPVA</name>
<keyword evidence="2" id="KW-1185">Reference proteome</keyword>
<reference evidence="1" key="1">
    <citation type="submission" date="2025-08" db="UniProtKB">
        <authorList>
            <consortium name="Ensembl"/>
        </authorList>
    </citation>
    <scope>IDENTIFICATION</scope>
</reference>
<sequence>MYDRKSVVNNADMLENMLQDAMECATQALEEYNNREGLCGNLS</sequence>
<proteinExistence type="predicted"/>
<dbReference type="AlphaFoldDB" id="A0A3Q2E3N4"/>
<accession>A0A3Q2E3N4</accession>
<dbReference type="GO" id="GO:0007017">
    <property type="term" value="P:microtubule-based process"/>
    <property type="evidence" value="ECO:0007669"/>
    <property type="project" value="InterPro"/>
</dbReference>
<protein>
    <submittedName>
        <fullName evidence="1">Uncharacterized protein</fullName>
    </submittedName>
</protein>
<dbReference type="Ensembl" id="ENSCVAT00000029603.1">
    <property type="protein sequence ID" value="ENSCVAP00000026821.1"/>
    <property type="gene ID" value="ENSCVAG00000012674.1"/>
</dbReference>